<dbReference type="SMART" id="SM01232">
    <property type="entry name" value="H2TH"/>
    <property type="match status" value="1"/>
</dbReference>
<keyword evidence="11" id="KW-0456">Lyase</keyword>
<dbReference type="Proteomes" id="UP001597417">
    <property type="component" value="Unassembled WGS sequence"/>
</dbReference>
<dbReference type="EMBL" id="JBHUKR010000004">
    <property type="protein sequence ID" value="MFD2415966.1"/>
    <property type="molecule type" value="Genomic_DNA"/>
</dbReference>
<accession>A0ABW5FM55</accession>
<keyword evidence="8" id="KW-0862">Zinc</keyword>
<feature type="domain" description="Formamidopyrimidine-DNA glycosylase catalytic" evidence="17">
    <location>
        <begin position="2"/>
        <end position="109"/>
    </location>
</feature>
<dbReference type="Gene3D" id="1.10.8.50">
    <property type="match status" value="1"/>
</dbReference>
<dbReference type="InterPro" id="IPR012319">
    <property type="entry name" value="FPG_cat"/>
</dbReference>
<evidence type="ECO:0000256" key="6">
    <source>
        <dbReference type="ARBA" id="ARBA00022771"/>
    </source>
</evidence>
<dbReference type="Pfam" id="PF06827">
    <property type="entry name" value="zf-FPG_IleRS"/>
    <property type="match status" value="1"/>
</dbReference>
<dbReference type="InterPro" id="IPR010979">
    <property type="entry name" value="Ribosomal_uS13-like_H2TH"/>
</dbReference>
<evidence type="ECO:0000256" key="8">
    <source>
        <dbReference type="ARBA" id="ARBA00022833"/>
    </source>
</evidence>
<gene>
    <name evidence="18" type="ORF">ACFSXZ_06475</name>
</gene>
<dbReference type="SMART" id="SM00898">
    <property type="entry name" value="Fapy_DNA_glyco"/>
    <property type="match status" value="1"/>
</dbReference>
<comment type="caution">
    <text evidence="18">The sequence shown here is derived from an EMBL/GenBank/DDBJ whole genome shotgun (WGS) entry which is preliminary data.</text>
</comment>
<evidence type="ECO:0000256" key="15">
    <source>
        <dbReference type="PROSITE-ProRule" id="PRU00391"/>
    </source>
</evidence>
<keyword evidence="19" id="KW-1185">Reference proteome</keyword>
<evidence type="ECO:0000259" key="16">
    <source>
        <dbReference type="PROSITE" id="PS51066"/>
    </source>
</evidence>
<organism evidence="18 19">
    <name type="scientific">Amycolatopsis pigmentata</name>
    <dbReference type="NCBI Taxonomy" id="450801"/>
    <lineage>
        <taxon>Bacteria</taxon>
        <taxon>Bacillati</taxon>
        <taxon>Actinomycetota</taxon>
        <taxon>Actinomycetes</taxon>
        <taxon>Pseudonocardiales</taxon>
        <taxon>Pseudonocardiaceae</taxon>
        <taxon>Amycolatopsis</taxon>
    </lineage>
</organism>
<comment type="catalytic activity">
    <reaction evidence="1">
        <text>Hydrolysis of DNA containing ring-opened 7-methylguanine residues, releasing 2,6-diamino-4-hydroxy-5-(N-methyl)formamidopyrimidine.</text>
        <dbReference type="EC" id="3.2.2.23"/>
    </reaction>
</comment>
<keyword evidence="5" id="KW-0227">DNA damage</keyword>
<keyword evidence="4" id="KW-0479">Metal-binding</keyword>
<name>A0ABW5FM55_9PSEU</name>
<evidence type="ECO:0000256" key="4">
    <source>
        <dbReference type="ARBA" id="ARBA00022723"/>
    </source>
</evidence>
<evidence type="ECO:0000256" key="9">
    <source>
        <dbReference type="ARBA" id="ARBA00023125"/>
    </source>
</evidence>
<evidence type="ECO:0000256" key="1">
    <source>
        <dbReference type="ARBA" id="ARBA00001668"/>
    </source>
</evidence>
<sequence length="258" mass="28672">MPELPDVEGFRRVLASHAVGRPIQRVEVRDQGVLRDVSAERLSRTLTGRRFSEPRRHGKWLIAPAGPDAVVFHFGMTGSLQWGEPDRHDRVVFGFSDGELRYRDMRKLQGLRLLDYPRGVEDLLAGLGPDATEMTTKKWDEVLHGRRGQIKATLVDQSVVAGIGNLLADEILWRAGLHPRVSCARLGGHEFAGLATATRGVLRQSIKVGRVPPRKSWLTGRRDEPSGTCPRCGTVLAHGRAGGRGTTWCPRCQPENRR</sequence>
<keyword evidence="12" id="KW-0511">Multifunctional enzyme</keyword>
<comment type="cofactor">
    <cofactor evidence="2">
        <name>Zn(2+)</name>
        <dbReference type="ChEBI" id="CHEBI:29105"/>
    </cofactor>
</comment>
<dbReference type="PANTHER" id="PTHR22993">
    <property type="entry name" value="FORMAMIDOPYRIMIDINE-DNA GLYCOSYLASE"/>
    <property type="match status" value="1"/>
</dbReference>
<keyword evidence="7" id="KW-0378">Hydrolase</keyword>
<dbReference type="Pfam" id="PF06831">
    <property type="entry name" value="H2TH"/>
    <property type="match status" value="1"/>
</dbReference>
<dbReference type="InterPro" id="IPR000214">
    <property type="entry name" value="Znf_DNA_glyclase/AP_lyase"/>
</dbReference>
<evidence type="ECO:0000256" key="5">
    <source>
        <dbReference type="ARBA" id="ARBA00022763"/>
    </source>
</evidence>
<evidence type="ECO:0000256" key="7">
    <source>
        <dbReference type="ARBA" id="ARBA00022801"/>
    </source>
</evidence>
<evidence type="ECO:0000259" key="17">
    <source>
        <dbReference type="PROSITE" id="PS51068"/>
    </source>
</evidence>
<keyword evidence="6 15" id="KW-0863">Zinc-finger</keyword>
<evidence type="ECO:0000256" key="3">
    <source>
        <dbReference type="ARBA" id="ARBA00009409"/>
    </source>
</evidence>
<dbReference type="SUPFAM" id="SSF81624">
    <property type="entry name" value="N-terminal domain of MutM-like DNA repair proteins"/>
    <property type="match status" value="1"/>
</dbReference>
<keyword evidence="9" id="KW-0238">DNA-binding</keyword>
<dbReference type="InterPro" id="IPR015887">
    <property type="entry name" value="DNA_glyclase_Znf_dom_DNA_BS"/>
</dbReference>
<protein>
    <submittedName>
        <fullName evidence="18">Fpg/Nei family DNA glycosylase</fullName>
    </submittedName>
</protein>
<dbReference type="SUPFAM" id="SSF57716">
    <property type="entry name" value="Glucocorticoid receptor-like (DNA-binding domain)"/>
    <property type="match status" value="1"/>
</dbReference>
<evidence type="ECO:0000256" key="11">
    <source>
        <dbReference type="ARBA" id="ARBA00023239"/>
    </source>
</evidence>
<evidence type="ECO:0000256" key="10">
    <source>
        <dbReference type="ARBA" id="ARBA00023204"/>
    </source>
</evidence>
<comment type="catalytic activity">
    <reaction evidence="14">
        <text>2'-deoxyribonucleotide-(2'-deoxyribose 5'-phosphate)-2'-deoxyribonucleotide-DNA = a 3'-end 2'-deoxyribonucleotide-(2,3-dehydro-2,3-deoxyribose 5'-phosphate)-DNA + a 5'-end 5'-phospho-2'-deoxyribonucleoside-DNA + H(+)</text>
        <dbReference type="Rhea" id="RHEA:66592"/>
        <dbReference type="Rhea" id="RHEA-COMP:13180"/>
        <dbReference type="Rhea" id="RHEA-COMP:16897"/>
        <dbReference type="Rhea" id="RHEA-COMP:17067"/>
        <dbReference type="ChEBI" id="CHEBI:15378"/>
        <dbReference type="ChEBI" id="CHEBI:136412"/>
        <dbReference type="ChEBI" id="CHEBI:157695"/>
        <dbReference type="ChEBI" id="CHEBI:167181"/>
        <dbReference type="EC" id="4.2.99.18"/>
    </reaction>
</comment>
<dbReference type="CDD" id="cd08966">
    <property type="entry name" value="EcFpg-like_N"/>
    <property type="match status" value="1"/>
</dbReference>
<reference evidence="19" key="1">
    <citation type="journal article" date="2019" name="Int. J. Syst. Evol. Microbiol.">
        <title>The Global Catalogue of Microorganisms (GCM) 10K type strain sequencing project: providing services to taxonomists for standard genome sequencing and annotation.</title>
        <authorList>
            <consortium name="The Broad Institute Genomics Platform"/>
            <consortium name="The Broad Institute Genome Sequencing Center for Infectious Disease"/>
            <person name="Wu L."/>
            <person name="Ma J."/>
        </authorList>
    </citation>
    <scope>NUCLEOTIDE SEQUENCE [LARGE SCALE GENOMIC DNA]</scope>
    <source>
        <strain evidence="19">CGMCC 4.7645</strain>
    </source>
</reference>
<evidence type="ECO:0000313" key="18">
    <source>
        <dbReference type="EMBL" id="MFD2415966.1"/>
    </source>
</evidence>
<evidence type="ECO:0000256" key="13">
    <source>
        <dbReference type="ARBA" id="ARBA00023295"/>
    </source>
</evidence>
<dbReference type="InterPro" id="IPR015886">
    <property type="entry name" value="H2TH_FPG"/>
</dbReference>
<dbReference type="PANTHER" id="PTHR22993:SF9">
    <property type="entry name" value="FORMAMIDOPYRIMIDINE-DNA GLYCOSYLASE"/>
    <property type="match status" value="1"/>
</dbReference>
<dbReference type="SUPFAM" id="SSF46946">
    <property type="entry name" value="S13-like H2TH domain"/>
    <property type="match status" value="1"/>
</dbReference>
<feature type="domain" description="FPG-type" evidence="16">
    <location>
        <begin position="217"/>
        <end position="254"/>
    </location>
</feature>
<comment type="similarity">
    <text evidence="3">Belongs to the FPG family.</text>
</comment>
<evidence type="ECO:0000256" key="2">
    <source>
        <dbReference type="ARBA" id="ARBA00001947"/>
    </source>
</evidence>
<dbReference type="Pfam" id="PF01149">
    <property type="entry name" value="Fapy_DNA_glyco"/>
    <property type="match status" value="1"/>
</dbReference>
<dbReference type="PROSITE" id="PS51068">
    <property type="entry name" value="FPG_CAT"/>
    <property type="match status" value="1"/>
</dbReference>
<dbReference type="RefSeq" id="WP_378262248.1">
    <property type="nucleotide sequence ID" value="NZ_JBHUKR010000004.1"/>
</dbReference>
<keyword evidence="10" id="KW-0234">DNA repair</keyword>
<evidence type="ECO:0000313" key="19">
    <source>
        <dbReference type="Proteomes" id="UP001597417"/>
    </source>
</evidence>
<dbReference type="InterPro" id="IPR035937">
    <property type="entry name" value="FPG_N"/>
</dbReference>
<dbReference type="PROSITE" id="PS01242">
    <property type="entry name" value="ZF_FPG_1"/>
    <property type="match status" value="1"/>
</dbReference>
<keyword evidence="13" id="KW-0326">Glycosidase</keyword>
<dbReference type="PROSITE" id="PS51066">
    <property type="entry name" value="ZF_FPG_2"/>
    <property type="match status" value="1"/>
</dbReference>
<dbReference type="Gene3D" id="3.20.190.10">
    <property type="entry name" value="MutM-like, N-terminal"/>
    <property type="match status" value="1"/>
</dbReference>
<evidence type="ECO:0000256" key="12">
    <source>
        <dbReference type="ARBA" id="ARBA00023268"/>
    </source>
</evidence>
<proteinExistence type="inferred from homology"/>
<evidence type="ECO:0000256" key="14">
    <source>
        <dbReference type="ARBA" id="ARBA00044632"/>
    </source>
</evidence>
<dbReference type="InterPro" id="IPR010663">
    <property type="entry name" value="Znf_FPG/IleRS"/>
</dbReference>